<dbReference type="EMBL" id="JANBUN010003199">
    <property type="protein sequence ID" value="KAJ2792037.1"/>
    <property type="molecule type" value="Genomic_DNA"/>
</dbReference>
<reference evidence="1" key="1">
    <citation type="submission" date="2022-07" db="EMBL/GenBank/DDBJ databases">
        <title>Phylogenomic reconstructions and comparative analyses of Kickxellomycotina fungi.</title>
        <authorList>
            <person name="Reynolds N.K."/>
            <person name="Stajich J.E."/>
            <person name="Barry K."/>
            <person name="Grigoriev I.V."/>
            <person name="Crous P."/>
            <person name="Smith M.E."/>
        </authorList>
    </citation>
    <scope>NUCLEOTIDE SEQUENCE</scope>
    <source>
        <strain evidence="1">BCRC 34780</strain>
    </source>
</reference>
<sequence>FLELRRAAREETRSSRAKPAVAAPAEADQRAAAPKPKAAPAEQVAEDGSIPDKKSLETAAKTRSISDTTMEKLIYVDTRVVREMEEAKRAVIASIDTSQVASLQDRVRAAAETKAGATGLVPAEEGGIGADLLAEPELSLAEFNHVIFANTLACRVDAATQTLELMREAGIKPDQTTFANLTIVHAKAGDLDTAVSMFKQLESEGLAPTVYSYGTLIRAYTEFDRVDDAFRVYELMKEREVWPNLPVYNSLIVSCLKIGDFKRAWGVFEHLRYTIARPDEVSFSIMIHACAKQGEVEKAMNLFEEMVTNGLALSDVTFNSVIHACAKRTDYFDECFRLLEMMESHGFQPDFYTYNTVIYACARKRNLGLAREIFRDMLRRSMNPEQSDLLKIDEVTMSNMMWAYAGFLPGVKNCSWKVAKRYEGIAAKALSDIKDADKALSSNCETL</sequence>
<protein>
    <submittedName>
        <fullName evidence="1">Uncharacterized protein</fullName>
    </submittedName>
</protein>
<keyword evidence="2" id="KW-1185">Reference proteome</keyword>
<feature type="non-terminal residue" evidence="1">
    <location>
        <position position="1"/>
    </location>
</feature>
<comment type="caution">
    <text evidence="1">The sequence shown here is derived from an EMBL/GenBank/DDBJ whole genome shotgun (WGS) entry which is preliminary data.</text>
</comment>
<proteinExistence type="predicted"/>
<name>A0ACC1KMJ3_9FUNG</name>
<gene>
    <name evidence="1" type="ORF">H4R21_006223</name>
</gene>
<evidence type="ECO:0000313" key="1">
    <source>
        <dbReference type="EMBL" id="KAJ2792037.1"/>
    </source>
</evidence>
<evidence type="ECO:0000313" key="2">
    <source>
        <dbReference type="Proteomes" id="UP001140087"/>
    </source>
</evidence>
<accession>A0ACC1KMJ3</accession>
<dbReference type="Proteomes" id="UP001140087">
    <property type="component" value="Unassembled WGS sequence"/>
</dbReference>
<feature type="non-terminal residue" evidence="1">
    <location>
        <position position="447"/>
    </location>
</feature>
<organism evidence="1 2">
    <name type="scientific">Coemansia helicoidea</name>
    <dbReference type="NCBI Taxonomy" id="1286919"/>
    <lineage>
        <taxon>Eukaryota</taxon>
        <taxon>Fungi</taxon>
        <taxon>Fungi incertae sedis</taxon>
        <taxon>Zoopagomycota</taxon>
        <taxon>Kickxellomycotina</taxon>
        <taxon>Kickxellomycetes</taxon>
        <taxon>Kickxellales</taxon>
        <taxon>Kickxellaceae</taxon>
        <taxon>Coemansia</taxon>
    </lineage>
</organism>